<dbReference type="EMBL" id="ML769386">
    <property type="protein sequence ID" value="KAE9409873.1"/>
    <property type="molecule type" value="Genomic_DNA"/>
</dbReference>
<evidence type="ECO:0000313" key="2">
    <source>
        <dbReference type="EMBL" id="KAE9409873.1"/>
    </source>
</evidence>
<organism evidence="2 3">
    <name type="scientific">Gymnopus androsaceus JB14</name>
    <dbReference type="NCBI Taxonomy" id="1447944"/>
    <lineage>
        <taxon>Eukaryota</taxon>
        <taxon>Fungi</taxon>
        <taxon>Dikarya</taxon>
        <taxon>Basidiomycota</taxon>
        <taxon>Agaricomycotina</taxon>
        <taxon>Agaricomycetes</taxon>
        <taxon>Agaricomycetidae</taxon>
        <taxon>Agaricales</taxon>
        <taxon>Marasmiineae</taxon>
        <taxon>Omphalotaceae</taxon>
        <taxon>Gymnopus</taxon>
    </lineage>
</organism>
<reference evidence="2" key="1">
    <citation type="journal article" date="2019" name="Environ. Microbiol.">
        <title>Fungal ecological strategies reflected in gene transcription - a case study of two litter decomposers.</title>
        <authorList>
            <person name="Barbi F."/>
            <person name="Kohler A."/>
            <person name="Barry K."/>
            <person name="Baskaran P."/>
            <person name="Daum C."/>
            <person name="Fauchery L."/>
            <person name="Ihrmark K."/>
            <person name="Kuo A."/>
            <person name="LaButti K."/>
            <person name="Lipzen A."/>
            <person name="Morin E."/>
            <person name="Grigoriev I.V."/>
            <person name="Henrissat B."/>
            <person name="Lindahl B."/>
            <person name="Martin F."/>
        </authorList>
    </citation>
    <scope>NUCLEOTIDE SEQUENCE</scope>
    <source>
        <strain evidence="2">JB14</strain>
    </source>
</reference>
<name>A0A6A4IJW0_9AGAR</name>
<evidence type="ECO:0000256" key="1">
    <source>
        <dbReference type="SAM" id="Phobius"/>
    </source>
</evidence>
<evidence type="ECO:0000313" key="3">
    <source>
        <dbReference type="Proteomes" id="UP000799118"/>
    </source>
</evidence>
<keyword evidence="1" id="KW-0812">Transmembrane</keyword>
<dbReference type="Proteomes" id="UP000799118">
    <property type="component" value="Unassembled WGS sequence"/>
</dbReference>
<proteinExistence type="predicted"/>
<sequence length="90" mass="10551">MHIDSATDIFRQYPLMLWVSFRKSVSLNFLRNFIVDNYLLSFRYGPVILHLVIRLCCHIITVYVNARFVSRPRLNLSVSVSTFCACFIAF</sequence>
<keyword evidence="3" id="KW-1185">Reference proteome</keyword>
<feature type="transmembrane region" description="Helical" evidence="1">
    <location>
        <begin position="47"/>
        <end position="66"/>
    </location>
</feature>
<keyword evidence="1" id="KW-1133">Transmembrane helix</keyword>
<protein>
    <submittedName>
        <fullName evidence="2">Uncharacterized protein</fullName>
    </submittedName>
</protein>
<dbReference type="AlphaFoldDB" id="A0A6A4IJW0"/>
<accession>A0A6A4IJW0</accession>
<gene>
    <name evidence="2" type="ORF">BT96DRAFT_459855</name>
</gene>
<keyword evidence="1" id="KW-0472">Membrane</keyword>